<dbReference type="AlphaFoldDB" id="A0AA88Q2N8"/>
<proteinExistence type="predicted"/>
<gene>
    <name evidence="2" type="ORF">Q8A67_001882</name>
</gene>
<evidence type="ECO:0000313" key="2">
    <source>
        <dbReference type="EMBL" id="KAK2913483.1"/>
    </source>
</evidence>
<dbReference type="InterPro" id="IPR001304">
    <property type="entry name" value="C-type_lectin-like"/>
</dbReference>
<name>A0AA88Q2N8_9TELE</name>
<reference evidence="2" key="1">
    <citation type="submission" date="2023-08" db="EMBL/GenBank/DDBJ databases">
        <title>Chromosome-level Genome Assembly of mud carp (Cirrhinus molitorella).</title>
        <authorList>
            <person name="Liu H."/>
        </authorList>
    </citation>
    <scope>NUCLEOTIDE SEQUENCE</scope>
    <source>
        <strain evidence="2">Prfri</strain>
        <tissue evidence="2">Muscle</tissue>
    </source>
</reference>
<evidence type="ECO:0000313" key="3">
    <source>
        <dbReference type="Proteomes" id="UP001187343"/>
    </source>
</evidence>
<accession>A0AA88Q2N8</accession>
<dbReference type="PROSITE" id="PS50041">
    <property type="entry name" value="C_TYPE_LECTIN_2"/>
    <property type="match status" value="2"/>
</dbReference>
<organism evidence="2 3">
    <name type="scientific">Cirrhinus molitorella</name>
    <name type="common">mud carp</name>
    <dbReference type="NCBI Taxonomy" id="172907"/>
    <lineage>
        <taxon>Eukaryota</taxon>
        <taxon>Metazoa</taxon>
        <taxon>Chordata</taxon>
        <taxon>Craniata</taxon>
        <taxon>Vertebrata</taxon>
        <taxon>Euteleostomi</taxon>
        <taxon>Actinopterygii</taxon>
        <taxon>Neopterygii</taxon>
        <taxon>Teleostei</taxon>
        <taxon>Ostariophysi</taxon>
        <taxon>Cypriniformes</taxon>
        <taxon>Cyprinidae</taxon>
        <taxon>Labeoninae</taxon>
        <taxon>Labeonini</taxon>
        <taxon>Cirrhinus</taxon>
    </lineage>
</organism>
<dbReference type="PANTHER" id="PTHR45784:SF8">
    <property type="entry name" value="C-TYPE MANNOSE RECEPTOR 2-RELATED"/>
    <property type="match status" value="1"/>
</dbReference>
<dbReference type="CDD" id="cd00037">
    <property type="entry name" value="CLECT"/>
    <property type="match status" value="1"/>
</dbReference>
<feature type="domain" description="C-type lectin" evidence="1">
    <location>
        <begin position="189"/>
        <end position="291"/>
    </location>
</feature>
<keyword evidence="3" id="KW-1185">Reference proteome</keyword>
<dbReference type="InterPro" id="IPR016187">
    <property type="entry name" value="CTDL_fold"/>
</dbReference>
<dbReference type="SUPFAM" id="SSF56436">
    <property type="entry name" value="C-type lectin-like"/>
    <property type="match status" value="2"/>
</dbReference>
<sequence>MNLNPCIVEENHSAILHKKGRRQRWSFFNKDSSSASAKITIYSFSHTFFTESFEVLDLILMTQERTWEEALEYCRQNNNDLAILNSNEAMTEAKDTSAAALTDDVWIGLRFIAGRWVWVNGEEFQYNGWSSSGELQCPAMNQRCAVLNRMVWKPMDFFSGLDFREIPKAHFCGNGAEVFELILVQKENTWIEALEHCRQNHVDLAGLTSDLMMREAKNKSAPAHADDVWIGLRFIAGHWFWVDRSNVEYNGWWLEGEPQCPPVDQRCGVFDKNKTVWKPDNCERRLNFLCLKKYKVI</sequence>
<dbReference type="PANTHER" id="PTHR45784">
    <property type="entry name" value="C-TYPE LECTIN DOMAIN FAMILY 20 MEMBER A-RELATED"/>
    <property type="match status" value="1"/>
</dbReference>
<feature type="domain" description="C-type lectin" evidence="1">
    <location>
        <begin position="53"/>
        <end position="153"/>
    </location>
</feature>
<dbReference type="SMART" id="SM00034">
    <property type="entry name" value="CLECT"/>
    <property type="match status" value="2"/>
</dbReference>
<dbReference type="Pfam" id="PF00059">
    <property type="entry name" value="Lectin_C"/>
    <property type="match status" value="2"/>
</dbReference>
<dbReference type="EMBL" id="JAUYZG010000002">
    <property type="protein sequence ID" value="KAK2913483.1"/>
    <property type="molecule type" value="Genomic_DNA"/>
</dbReference>
<dbReference type="InterPro" id="IPR016186">
    <property type="entry name" value="C-type_lectin-like/link_sf"/>
</dbReference>
<comment type="caution">
    <text evidence="2">The sequence shown here is derived from an EMBL/GenBank/DDBJ whole genome shotgun (WGS) entry which is preliminary data.</text>
</comment>
<dbReference type="Proteomes" id="UP001187343">
    <property type="component" value="Unassembled WGS sequence"/>
</dbReference>
<protein>
    <recommendedName>
        <fullName evidence="1">C-type lectin domain-containing protein</fullName>
    </recommendedName>
</protein>
<evidence type="ECO:0000259" key="1">
    <source>
        <dbReference type="PROSITE" id="PS50041"/>
    </source>
</evidence>
<dbReference type="Gene3D" id="3.10.100.10">
    <property type="entry name" value="Mannose-Binding Protein A, subunit A"/>
    <property type="match status" value="2"/>
</dbReference>